<evidence type="ECO:0000313" key="2">
    <source>
        <dbReference type="EMBL" id="MCW1885397.1"/>
    </source>
</evidence>
<reference evidence="2 3" key="1">
    <citation type="submission" date="2022-10" db="EMBL/GenBank/DDBJ databases">
        <title>Luteolibacter flavescens strain MCCC 1K03193, whole genome shotgun sequencing project.</title>
        <authorList>
            <person name="Zhao G."/>
            <person name="Shen L."/>
        </authorList>
    </citation>
    <scope>NUCLEOTIDE SEQUENCE [LARGE SCALE GENOMIC DNA]</scope>
    <source>
        <strain evidence="2 3">MCCC 1K03193</strain>
    </source>
</reference>
<comment type="caution">
    <text evidence="2">The sequence shown here is derived from an EMBL/GenBank/DDBJ whole genome shotgun (WGS) entry which is preliminary data.</text>
</comment>
<dbReference type="Proteomes" id="UP001207930">
    <property type="component" value="Unassembled WGS sequence"/>
</dbReference>
<sequence length="434" mass="46601">MKRLARLLISCGGIFLLTCARGEVEFLVLDSGRPGPVALIHAPEEGAGSHVLRQLRCDPPERGRLVLARPHDRGEVGWEKAPGIAALKERFGDARVLVFRKDEDTHAYDPQFRGDTVQGGGEEAVAMLNALRSMTGVKGKDWRALPAESGARETVVTTNARIEMGAGLRPALQERELRAAAHTFLRHLDMTDELAGGLRIFPDEKEGQIRVAVFDDMGAQNSIGREPAWLRSRLSKDAALRVELVGVPEILQGALDHADVLVMGGGKASLESQALGKEGRALVVDFVRQGGGYVGICAGAFLGSTSTGKFEYLGLLPVTTGGTALECVTPLKWRAGALGEAERVEKADLHGGPTFRIMEKGAGKIDVWASFTRNETHAERGEYKLEGTPAVISGLHGEGRVVLTSTHCERSPSPSTHFTGMVRWAGEQAAVPVE</sequence>
<keyword evidence="3" id="KW-1185">Reference proteome</keyword>
<dbReference type="EMBL" id="JAPDDS010000005">
    <property type="protein sequence ID" value="MCW1885397.1"/>
    <property type="molecule type" value="Genomic_DNA"/>
</dbReference>
<gene>
    <name evidence="2" type="ORF">OKA04_11715</name>
</gene>
<name>A0ABT3FPM0_9BACT</name>
<dbReference type="SUPFAM" id="SSF52317">
    <property type="entry name" value="Class I glutamine amidotransferase-like"/>
    <property type="match status" value="1"/>
</dbReference>
<dbReference type="RefSeq" id="WP_264501352.1">
    <property type="nucleotide sequence ID" value="NZ_JAPDDS010000005.1"/>
</dbReference>
<organism evidence="2 3">
    <name type="scientific">Luteolibacter flavescens</name>
    <dbReference type="NCBI Taxonomy" id="1859460"/>
    <lineage>
        <taxon>Bacteria</taxon>
        <taxon>Pseudomonadati</taxon>
        <taxon>Verrucomicrobiota</taxon>
        <taxon>Verrucomicrobiia</taxon>
        <taxon>Verrucomicrobiales</taxon>
        <taxon>Verrucomicrobiaceae</taxon>
        <taxon>Luteolibacter</taxon>
    </lineage>
</organism>
<proteinExistence type="predicted"/>
<dbReference type="Gene3D" id="3.40.50.880">
    <property type="match status" value="1"/>
</dbReference>
<evidence type="ECO:0000313" key="3">
    <source>
        <dbReference type="Proteomes" id="UP001207930"/>
    </source>
</evidence>
<accession>A0ABT3FPM0</accession>
<feature type="domain" description="Biotin-protein ligase N-terminal" evidence="1">
    <location>
        <begin position="257"/>
        <end position="306"/>
    </location>
</feature>
<protein>
    <submittedName>
        <fullName evidence="2">BPL-N domain-containing protein</fullName>
    </submittedName>
</protein>
<dbReference type="InterPro" id="IPR029062">
    <property type="entry name" value="Class_I_gatase-like"/>
</dbReference>
<dbReference type="Pfam" id="PF09825">
    <property type="entry name" value="BPL_N"/>
    <property type="match status" value="1"/>
</dbReference>
<evidence type="ECO:0000259" key="1">
    <source>
        <dbReference type="Pfam" id="PF09825"/>
    </source>
</evidence>
<dbReference type="InterPro" id="IPR019197">
    <property type="entry name" value="Biotin-prot_ligase_N"/>
</dbReference>